<evidence type="ECO:0000256" key="1">
    <source>
        <dbReference type="ARBA" id="ARBA00022723"/>
    </source>
</evidence>
<evidence type="ECO:0000256" key="2">
    <source>
        <dbReference type="ARBA" id="ARBA00023239"/>
    </source>
</evidence>
<dbReference type="InterPro" id="IPR050197">
    <property type="entry name" value="Aldolase_class_II_sugar_metab"/>
</dbReference>
<keyword evidence="2" id="KW-0456">Lyase</keyword>
<comment type="caution">
    <text evidence="4">The sequence shown here is derived from an EMBL/GenBank/DDBJ whole genome shotgun (WGS) entry which is preliminary data.</text>
</comment>
<dbReference type="RefSeq" id="WP_189381254.1">
    <property type="nucleotide sequence ID" value="NZ_BMYI01000007.1"/>
</dbReference>
<reference evidence="5" key="1">
    <citation type="journal article" date="2019" name="Int. J. Syst. Evol. Microbiol.">
        <title>The Global Catalogue of Microorganisms (GCM) 10K type strain sequencing project: providing services to taxonomists for standard genome sequencing and annotation.</title>
        <authorList>
            <consortium name="The Broad Institute Genomics Platform"/>
            <consortium name="The Broad Institute Genome Sequencing Center for Infectious Disease"/>
            <person name="Wu L."/>
            <person name="Ma J."/>
        </authorList>
    </citation>
    <scope>NUCLEOTIDE SEQUENCE [LARGE SCALE GENOMIC DNA]</scope>
    <source>
        <strain evidence="5">KCTC 23298</strain>
    </source>
</reference>
<sequence>MHIRKTPPPRRDFVTPEDSIIAACRAMNASGLNQGTSGNISLRQGDGMLITPTSLAYDRMEPADLVTVGPDGRASGERRPSSEWRFHHDILRHRPDVNAVVHAHPVHATALALHGRGIPAVHYMVAIAGGADIRCAPYARFGTQGLSDVALAALEGRTACLLAHHGIIALGRTLEQALWLAEEIEVLARMYLTSLQLGEPPRLSDDEIEGVRTAMRGYAQV</sequence>
<evidence type="ECO:0000313" key="4">
    <source>
        <dbReference type="EMBL" id="GHC25003.1"/>
    </source>
</evidence>
<organism evidence="4 5">
    <name type="scientific">Gemmobacter nanjingensis</name>
    <dbReference type="NCBI Taxonomy" id="488454"/>
    <lineage>
        <taxon>Bacteria</taxon>
        <taxon>Pseudomonadati</taxon>
        <taxon>Pseudomonadota</taxon>
        <taxon>Alphaproteobacteria</taxon>
        <taxon>Rhodobacterales</taxon>
        <taxon>Paracoccaceae</taxon>
        <taxon>Gemmobacter</taxon>
    </lineage>
</organism>
<accession>A0ABQ3FIN5</accession>
<keyword evidence="1" id="KW-0479">Metal-binding</keyword>
<keyword evidence="5" id="KW-1185">Reference proteome</keyword>
<dbReference type="Gene3D" id="3.40.225.10">
    <property type="entry name" value="Class II aldolase/adducin N-terminal domain"/>
    <property type="match status" value="1"/>
</dbReference>
<dbReference type="SUPFAM" id="SSF53639">
    <property type="entry name" value="AraD/HMP-PK domain-like"/>
    <property type="match status" value="1"/>
</dbReference>
<gene>
    <name evidence="4" type="ORF">GCM10007291_25810</name>
</gene>
<name>A0ABQ3FIN5_9RHOB</name>
<dbReference type="InterPro" id="IPR036409">
    <property type="entry name" value="Aldolase_II/adducin_N_sf"/>
</dbReference>
<evidence type="ECO:0000259" key="3">
    <source>
        <dbReference type="SMART" id="SM01007"/>
    </source>
</evidence>
<dbReference type="InterPro" id="IPR001303">
    <property type="entry name" value="Aldolase_II/adducin_N"/>
</dbReference>
<protein>
    <submittedName>
        <fullName evidence="4">Fuculose phosphate aldolase</fullName>
    </submittedName>
</protein>
<proteinExistence type="predicted"/>
<dbReference type="Pfam" id="PF00596">
    <property type="entry name" value="Aldolase_II"/>
    <property type="match status" value="1"/>
</dbReference>
<dbReference type="PANTHER" id="PTHR22789:SF0">
    <property type="entry name" value="3-OXO-TETRONATE 4-PHOSPHATE DECARBOXYLASE-RELATED"/>
    <property type="match status" value="1"/>
</dbReference>
<dbReference type="EMBL" id="BMYI01000007">
    <property type="protein sequence ID" value="GHC25003.1"/>
    <property type="molecule type" value="Genomic_DNA"/>
</dbReference>
<feature type="domain" description="Class II aldolase/adducin N-terminal" evidence="3">
    <location>
        <begin position="18"/>
        <end position="192"/>
    </location>
</feature>
<dbReference type="PANTHER" id="PTHR22789">
    <property type="entry name" value="FUCULOSE PHOSPHATE ALDOLASE"/>
    <property type="match status" value="1"/>
</dbReference>
<dbReference type="Proteomes" id="UP000658305">
    <property type="component" value="Unassembled WGS sequence"/>
</dbReference>
<evidence type="ECO:0000313" key="5">
    <source>
        <dbReference type="Proteomes" id="UP000658305"/>
    </source>
</evidence>
<dbReference type="SMART" id="SM01007">
    <property type="entry name" value="Aldolase_II"/>
    <property type="match status" value="1"/>
</dbReference>